<evidence type="ECO:0000313" key="8">
    <source>
        <dbReference type="Proteomes" id="UP000774958"/>
    </source>
</evidence>
<dbReference type="InterPro" id="IPR036567">
    <property type="entry name" value="RHF-like"/>
</dbReference>
<proteinExistence type="inferred from homology"/>
<dbReference type="Proteomes" id="UP000058114">
    <property type="component" value="Chromosome"/>
</dbReference>
<evidence type="ECO:0000256" key="2">
    <source>
        <dbReference type="ARBA" id="ARBA00023016"/>
    </source>
</evidence>
<dbReference type="EMBL" id="JAIRBT010000028">
    <property type="protein sequence ID" value="MBZ6067864.1"/>
    <property type="molecule type" value="Genomic_DNA"/>
</dbReference>
<evidence type="ECO:0000256" key="4">
    <source>
        <dbReference type="SAM" id="MobiDB-lite"/>
    </source>
</evidence>
<dbReference type="GO" id="GO:0022627">
    <property type="term" value="C:cytosolic small ribosomal subunit"/>
    <property type="evidence" value="ECO:0007669"/>
    <property type="project" value="TreeGrafter"/>
</dbReference>
<dbReference type="NCBIfam" id="TIGR00741">
    <property type="entry name" value="yfiA"/>
    <property type="match status" value="1"/>
</dbReference>
<evidence type="ECO:0000256" key="3">
    <source>
        <dbReference type="ARBA" id="ARBA00038431"/>
    </source>
</evidence>
<organism evidence="5 7">
    <name type="scientific">Aeromonas schubertii</name>
    <dbReference type="NCBI Taxonomy" id="652"/>
    <lineage>
        <taxon>Bacteria</taxon>
        <taxon>Pseudomonadati</taxon>
        <taxon>Pseudomonadota</taxon>
        <taxon>Gammaproteobacteria</taxon>
        <taxon>Aeromonadales</taxon>
        <taxon>Aeromonadaceae</taxon>
        <taxon>Aeromonas</taxon>
    </lineage>
</organism>
<dbReference type="CDD" id="cd00552">
    <property type="entry name" value="RaiA"/>
    <property type="match status" value="1"/>
</dbReference>
<dbReference type="RefSeq" id="WP_060586818.1">
    <property type="nucleotide sequence ID" value="NZ_CP013067.1"/>
</dbReference>
<accession>A0A0S2SIA8</accession>
<feature type="region of interest" description="Disordered" evidence="4">
    <location>
        <begin position="88"/>
        <end position="112"/>
    </location>
</feature>
<feature type="compositionally biased region" description="Basic and acidic residues" evidence="4">
    <location>
        <begin position="100"/>
        <end position="112"/>
    </location>
</feature>
<dbReference type="Proteomes" id="UP000774958">
    <property type="component" value="Unassembled WGS sequence"/>
</dbReference>
<dbReference type="Gene3D" id="3.30.160.100">
    <property type="entry name" value="Ribosome hibernation promotion factor-like"/>
    <property type="match status" value="1"/>
</dbReference>
<dbReference type="EMBL" id="CP013067">
    <property type="protein sequence ID" value="ALP41430.1"/>
    <property type="molecule type" value="Genomic_DNA"/>
</dbReference>
<evidence type="ECO:0000313" key="7">
    <source>
        <dbReference type="Proteomes" id="UP000058114"/>
    </source>
</evidence>
<keyword evidence="8" id="KW-1185">Reference proteome</keyword>
<evidence type="ECO:0000313" key="5">
    <source>
        <dbReference type="EMBL" id="ALP41430.1"/>
    </source>
</evidence>
<reference evidence="5 7" key="2">
    <citation type="journal article" date="2016" name="Genome Announc.">
        <title>Complete Genome Sequence of the Highly Virulent Aeromonas schubertii Strain WL1483, Isolated from Diseased Snakehead Fish (Channa argus) in China.</title>
        <authorList>
            <person name="Liu L."/>
            <person name="Li N."/>
            <person name="Zhang D."/>
            <person name="Fu X."/>
            <person name="Shi C."/>
            <person name="Lin Q."/>
            <person name="Hao G."/>
        </authorList>
    </citation>
    <scope>NUCLEOTIDE SEQUENCE [LARGE SCALE GENOMIC DNA]</scope>
    <source>
        <strain evidence="5 7">WL1483</strain>
    </source>
</reference>
<dbReference type="InterPro" id="IPR050574">
    <property type="entry name" value="HPF/YfiA_ribosome-assoc"/>
</dbReference>
<dbReference type="GO" id="GO:0043024">
    <property type="term" value="F:ribosomal small subunit binding"/>
    <property type="evidence" value="ECO:0007669"/>
    <property type="project" value="TreeGrafter"/>
</dbReference>
<reference evidence="6 8" key="3">
    <citation type="submission" date="2021-09" db="EMBL/GenBank/DDBJ databases">
        <title>Aeromonas schubertii isolated from Asian sea bass.</title>
        <authorList>
            <person name="Pinpimai K."/>
        </authorList>
    </citation>
    <scope>NUCLEOTIDE SEQUENCE [LARGE SCALE GENOMIC DNA]</scope>
    <source>
        <strain evidence="6 8">CHULA2021a</strain>
    </source>
</reference>
<reference evidence="7" key="1">
    <citation type="submission" date="2015-10" db="EMBL/GenBank/DDBJ databases">
        <title>Complete Genome Sequence of Aeromonas schubertii strain WL1483.</title>
        <authorList>
            <person name="Liu L."/>
        </authorList>
    </citation>
    <scope>NUCLEOTIDE SEQUENCE [LARGE SCALE GENOMIC DNA]</scope>
    <source>
        <strain evidence="7">WL1483</strain>
    </source>
</reference>
<dbReference type="PATRIC" id="fig|652.5.peg.2836"/>
<dbReference type="KEGG" id="asr:WL1483_2011"/>
<keyword evidence="2" id="KW-0346">Stress response</keyword>
<sequence>MKVEIISKVMDITPAIRERIESRFDKLERLQVPLIKPHVVVGKEGQTFVIEATASIPSGTLFAQAEHLDLYAAITDLGQKLERQINRHTEKPHAHRGARSGKEQCRTDVVDA</sequence>
<protein>
    <submittedName>
        <fullName evidence="5">Ribosomal subunit interface protein</fullName>
    </submittedName>
    <submittedName>
        <fullName evidence="6">Ribosome-associated translation inhibitor RaiA</fullName>
    </submittedName>
</protein>
<dbReference type="Pfam" id="PF02482">
    <property type="entry name" value="Ribosomal_S30AE"/>
    <property type="match status" value="1"/>
</dbReference>
<evidence type="ECO:0000256" key="1">
    <source>
        <dbReference type="ARBA" id="ARBA00022845"/>
    </source>
</evidence>
<gene>
    <name evidence="5" type="primary">raiA</name>
    <name evidence="6" type="ORF">LA374_16860</name>
    <name evidence="5" type="ORF">WL1483_2011</name>
</gene>
<evidence type="ECO:0000313" key="6">
    <source>
        <dbReference type="EMBL" id="MBZ6067864.1"/>
    </source>
</evidence>
<dbReference type="AlphaFoldDB" id="A0A0S2SIA8"/>
<dbReference type="PANTHER" id="PTHR33231">
    <property type="entry name" value="30S RIBOSOMAL PROTEIN"/>
    <property type="match status" value="1"/>
</dbReference>
<dbReference type="GO" id="GO:0045900">
    <property type="term" value="P:negative regulation of translational elongation"/>
    <property type="evidence" value="ECO:0007669"/>
    <property type="project" value="TreeGrafter"/>
</dbReference>
<comment type="similarity">
    <text evidence="3">Belongs to the HPF/YfiA ribosome-associated protein family. YfiA subfamily.</text>
</comment>
<dbReference type="PANTHER" id="PTHR33231:SF3">
    <property type="entry name" value="RIBOSOME-ASSOCIATED INHIBITOR A"/>
    <property type="match status" value="1"/>
</dbReference>
<keyword evidence="1" id="KW-0810">Translation regulation</keyword>
<dbReference type="SUPFAM" id="SSF69754">
    <property type="entry name" value="Ribosome binding protein Y (YfiA homologue)"/>
    <property type="match status" value="1"/>
</dbReference>
<name>A0A0S2SIA8_9GAMM</name>
<dbReference type="InterPro" id="IPR003489">
    <property type="entry name" value="RHF/RaiA"/>
</dbReference>